<dbReference type="Pfam" id="PF16162">
    <property type="entry name" value="KwaB"/>
    <property type="match status" value="1"/>
</dbReference>
<organism evidence="1 2">
    <name type="scientific">Saccharibacillus endophyticus</name>
    <dbReference type="NCBI Taxonomy" id="2060666"/>
    <lineage>
        <taxon>Bacteria</taxon>
        <taxon>Bacillati</taxon>
        <taxon>Bacillota</taxon>
        <taxon>Bacilli</taxon>
        <taxon>Bacillales</taxon>
        <taxon>Paenibacillaceae</taxon>
        <taxon>Saccharibacillus</taxon>
    </lineage>
</organism>
<dbReference type="Proteomes" id="UP000605427">
    <property type="component" value="Unassembled WGS sequence"/>
</dbReference>
<comment type="caution">
    <text evidence="1">The sequence shown here is derived from an EMBL/GenBank/DDBJ whole genome shotgun (WGS) entry which is preliminary data.</text>
</comment>
<keyword evidence="2" id="KW-1185">Reference proteome</keyword>
<dbReference type="InterPro" id="IPR032359">
    <property type="entry name" value="KwaB-like"/>
</dbReference>
<dbReference type="RefSeq" id="WP_172240281.1">
    <property type="nucleotide sequence ID" value="NZ_BMDD01000001.1"/>
</dbReference>
<gene>
    <name evidence="1" type="ORF">GCM10007362_11530</name>
</gene>
<evidence type="ECO:0000313" key="1">
    <source>
        <dbReference type="EMBL" id="GGH72928.1"/>
    </source>
</evidence>
<evidence type="ECO:0000313" key="2">
    <source>
        <dbReference type="Proteomes" id="UP000605427"/>
    </source>
</evidence>
<accession>A0ABQ1ZP15</accession>
<sequence length="356" mass="41927">MTLAINKPNHPLTKLSRLATPEELREINVVFSLVRKQKEADRYYRAKSLSLSESLGTWLKQQILRETRALQITESDGTRRFAVGEYHLEVQKHERLARLTLDETIGIPYERKKRLLQALAHPDSLLETTDTEFQIVQLEFDGHRLYFFFYRKPKQSASRKKWAFGSSNELTETSEELIELGGKIEFIMIENELYISRLQSFEYVFDYRDHIVQARDRNLDTLTDMPFFAIGEADKERFKHDCTAFFHTRTVAQMGEKQMDALEQNFKDRCSELRMIRNNIPASSDREQEYRQAYAPLWELYDFLDLEKELVIYPEGSRPTVLLRFFGNKIVQSFLTKEFGLTDSIENAEQQTDMDV</sequence>
<protein>
    <recommendedName>
        <fullName evidence="3">DUF4868 domain-containing protein</fullName>
    </recommendedName>
</protein>
<proteinExistence type="predicted"/>
<reference evidence="2" key="1">
    <citation type="journal article" date="2019" name="Int. J. Syst. Evol. Microbiol.">
        <title>The Global Catalogue of Microorganisms (GCM) 10K type strain sequencing project: providing services to taxonomists for standard genome sequencing and annotation.</title>
        <authorList>
            <consortium name="The Broad Institute Genomics Platform"/>
            <consortium name="The Broad Institute Genome Sequencing Center for Infectious Disease"/>
            <person name="Wu L."/>
            <person name="Ma J."/>
        </authorList>
    </citation>
    <scope>NUCLEOTIDE SEQUENCE [LARGE SCALE GENOMIC DNA]</scope>
    <source>
        <strain evidence="2">CCM 8702</strain>
    </source>
</reference>
<dbReference type="EMBL" id="BMDD01000001">
    <property type="protein sequence ID" value="GGH72928.1"/>
    <property type="molecule type" value="Genomic_DNA"/>
</dbReference>
<evidence type="ECO:0008006" key="3">
    <source>
        <dbReference type="Google" id="ProtNLM"/>
    </source>
</evidence>
<name>A0ABQ1ZP15_9BACL</name>